<name>A0A1G8H4I5_ANEMI</name>
<evidence type="ECO:0000313" key="2">
    <source>
        <dbReference type="Proteomes" id="UP000182836"/>
    </source>
</evidence>
<accession>A0A1G8H4I5</accession>
<dbReference type="GeneID" id="51990400"/>
<organism evidence="1 2">
    <name type="scientific">Aneurinibacillus migulanus</name>
    <name type="common">Bacillus migulanus</name>
    <dbReference type="NCBI Taxonomy" id="47500"/>
    <lineage>
        <taxon>Bacteria</taxon>
        <taxon>Bacillati</taxon>
        <taxon>Bacillota</taxon>
        <taxon>Bacilli</taxon>
        <taxon>Bacillales</taxon>
        <taxon>Paenibacillaceae</taxon>
        <taxon>Aneurinibacillus group</taxon>
        <taxon>Aneurinibacillus</taxon>
    </lineage>
</organism>
<dbReference type="EMBL" id="FNED01000001">
    <property type="protein sequence ID" value="SDI01554.1"/>
    <property type="molecule type" value="Genomic_DNA"/>
</dbReference>
<reference evidence="1 2" key="1">
    <citation type="submission" date="2016-10" db="EMBL/GenBank/DDBJ databases">
        <authorList>
            <person name="de Groot N.N."/>
        </authorList>
    </citation>
    <scope>NUCLEOTIDE SEQUENCE [LARGE SCALE GENOMIC DNA]</scope>
    <source>
        <strain evidence="1 2">DSM 2895</strain>
    </source>
</reference>
<protein>
    <submittedName>
        <fullName evidence="1">Uncharacterized protein</fullName>
    </submittedName>
</protein>
<proteinExistence type="predicted"/>
<dbReference type="Proteomes" id="UP000182836">
    <property type="component" value="Unassembled WGS sequence"/>
</dbReference>
<dbReference type="AlphaFoldDB" id="A0A1G8H4I5"/>
<dbReference type="RefSeq" id="WP_158502510.1">
    <property type="nucleotide sequence ID" value="NZ_BJOA01000024.1"/>
</dbReference>
<dbReference type="OrthoDB" id="2974628at2"/>
<gene>
    <name evidence="1" type="ORF">SAMN04487909_101249</name>
</gene>
<evidence type="ECO:0000313" key="1">
    <source>
        <dbReference type="EMBL" id="SDI01554.1"/>
    </source>
</evidence>
<sequence>MMTEYERYKVTIYCPVCGERYILRGSREKNGKIETGFKQCVCSNDRNFHIYSEQL</sequence>